<keyword evidence="1" id="KW-0472">Membrane</keyword>
<sequence>MGALLTVPTGGIGFVFQSIARFVVWFYGTVIPFILQYIAIPMFALGILLAVAFAGSTIIFTILFLIFTYFFIKGTIFKSSPK</sequence>
<name>A0A6C0EYJ2_9ZZZZ</name>
<keyword evidence="1" id="KW-0812">Transmembrane</keyword>
<protein>
    <submittedName>
        <fullName evidence="2">Uncharacterized protein</fullName>
    </submittedName>
</protein>
<evidence type="ECO:0000313" key="2">
    <source>
        <dbReference type="EMBL" id="QHT34244.1"/>
    </source>
</evidence>
<proteinExistence type="predicted"/>
<dbReference type="EMBL" id="MN738995">
    <property type="protein sequence ID" value="QHT34244.1"/>
    <property type="molecule type" value="Genomic_DNA"/>
</dbReference>
<feature type="transmembrane region" description="Helical" evidence="1">
    <location>
        <begin position="46"/>
        <end position="72"/>
    </location>
</feature>
<accession>A0A6C0EYJ2</accession>
<dbReference type="AlphaFoldDB" id="A0A6C0EYJ2"/>
<evidence type="ECO:0000256" key="1">
    <source>
        <dbReference type="SAM" id="Phobius"/>
    </source>
</evidence>
<reference evidence="2" key="1">
    <citation type="journal article" date="2020" name="Nature">
        <title>Giant virus diversity and host interactions through global metagenomics.</title>
        <authorList>
            <person name="Schulz F."/>
            <person name="Roux S."/>
            <person name="Paez-Espino D."/>
            <person name="Jungbluth S."/>
            <person name="Walsh D.A."/>
            <person name="Denef V.J."/>
            <person name="McMahon K.D."/>
            <person name="Konstantinidis K.T."/>
            <person name="Eloe-Fadrosh E.A."/>
            <person name="Kyrpides N.C."/>
            <person name="Woyke T."/>
        </authorList>
    </citation>
    <scope>NUCLEOTIDE SEQUENCE</scope>
    <source>
        <strain evidence="2">GVMAG-M-3300009161-52</strain>
    </source>
</reference>
<organism evidence="2">
    <name type="scientific">viral metagenome</name>
    <dbReference type="NCBI Taxonomy" id="1070528"/>
    <lineage>
        <taxon>unclassified sequences</taxon>
        <taxon>metagenomes</taxon>
        <taxon>organismal metagenomes</taxon>
    </lineage>
</organism>
<feature type="transmembrane region" description="Helical" evidence="1">
    <location>
        <begin position="22"/>
        <end position="40"/>
    </location>
</feature>
<keyword evidence="1" id="KW-1133">Transmembrane helix</keyword>